<comment type="caution">
    <text evidence="2">The sequence shown here is derived from an EMBL/GenBank/DDBJ whole genome shotgun (WGS) entry which is preliminary data.</text>
</comment>
<evidence type="ECO:0000259" key="1">
    <source>
        <dbReference type="SMART" id="SM00909"/>
    </source>
</evidence>
<dbReference type="EMBL" id="JANJZL010000007">
    <property type="protein sequence ID" value="MCR2044628.1"/>
    <property type="molecule type" value="Genomic_DNA"/>
</dbReference>
<dbReference type="SMART" id="SM00909">
    <property type="entry name" value="Germane"/>
    <property type="match status" value="2"/>
</dbReference>
<dbReference type="RefSeq" id="WP_042680838.1">
    <property type="nucleotide sequence ID" value="NZ_CABKTM010000023.1"/>
</dbReference>
<reference evidence="2" key="1">
    <citation type="submission" date="2022-07" db="EMBL/GenBank/DDBJ databases">
        <title>Enhanced cultured diversity of the mouse gut microbiota enables custom-made synthetic communities.</title>
        <authorList>
            <person name="Afrizal A."/>
        </authorList>
    </citation>
    <scope>NUCLEOTIDE SEQUENCE</scope>
    <source>
        <strain evidence="2">DSM 29482</strain>
    </source>
</reference>
<dbReference type="Pfam" id="PF10646">
    <property type="entry name" value="Germane"/>
    <property type="match status" value="2"/>
</dbReference>
<protein>
    <submittedName>
        <fullName evidence="2">GerMN domain-containing protein</fullName>
    </submittedName>
</protein>
<dbReference type="InterPro" id="IPR019606">
    <property type="entry name" value="GerMN"/>
</dbReference>
<organism evidence="2 3">
    <name type="scientific">Anaerosalibacter massiliensis</name>
    <dbReference type="NCBI Taxonomy" id="1347392"/>
    <lineage>
        <taxon>Bacteria</taxon>
        <taxon>Bacillati</taxon>
        <taxon>Bacillota</taxon>
        <taxon>Tissierellia</taxon>
        <taxon>Tissierellales</taxon>
        <taxon>Sporanaerobacteraceae</taxon>
        <taxon>Anaerosalibacter</taxon>
    </lineage>
</organism>
<accession>A0A9X2MIF3</accession>
<evidence type="ECO:0000313" key="2">
    <source>
        <dbReference type="EMBL" id="MCR2044628.1"/>
    </source>
</evidence>
<dbReference type="AlphaFoldDB" id="A0A9X2MIF3"/>
<dbReference type="OrthoDB" id="9809406at2"/>
<gene>
    <name evidence="2" type="ORF">NSA23_10945</name>
</gene>
<feature type="domain" description="GerMN" evidence="1">
    <location>
        <begin position="235"/>
        <end position="323"/>
    </location>
</feature>
<evidence type="ECO:0000313" key="3">
    <source>
        <dbReference type="Proteomes" id="UP001142078"/>
    </source>
</evidence>
<proteinExistence type="predicted"/>
<keyword evidence="3" id="KW-1185">Reference proteome</keyword>
<feature type="domain" description="GerMN" evidence="1">
    <location>
        <begin position="85"/>
        <end position="179"/>
    </location>
</feature>
<sequence>MKVKRILLIVLILAICINMSGCKGKKGFKKLFSKKDKDVEIIRSDEEELNITEEDGMRNTVVYFQNKQGFLVPIMRKLPWEEGIAKIAIKNMVDNPTLREDLSSTGLAPIIPAGTEIKGMTVDENTGICKVDFTNEFLNCESEKDEENLIKGVVYTLTEFPAIREVQIFVEGEAISSMKHGTQLGEILGRENINFVKKIEDARSKVVVYFKGDNDKDYEYFVPVTVPTLAPMPNILTALEELFQGPPEGMGLNSNIHEVVELQGVEVKEGIAYVNLSFNSMEEGKQKEVMEELHKAVGLTLSQFEEIGKFELLIDGKTLEEAGINFEYDESIPTFANEY</sequence>
<name>A0A9X2MIF3_9FIRM</name>
<dbReference type="Proteomes" id="UP001142078">
    <property type="component" value="Unassembled WGS sequence"/>
</dbReference>